<dbReference type="InterPro" id="IPR003148">
    <property type="entry name" value="RCK_N"/>
</dbReference>
<dbReference type="RefSeq" id="WP_093392563.1">
    <property type="nucleotide sequence ID" value="NZ_FOUU01000001.1"/>
</dbReference>
<organism evidence="2 3">
    <name type="scientific">Thermodesulforhabdus norvegica</name>
    <dbReference type="NCBI Taxonomy" id="39841"/>
    <lineage>
        <taxon>Bacteria</taxon>
        <taxon>Pseudomonadati</taxon>
        <taxon>Thermodesulfobacteriota</taxon>
        <taxon>Syntrophobacteria</taxon>
        <taxon>Syntrophobacterales</taxon>
        <taxon>Thermodesulforhabdaceae</taxon>
        <taxon>Thermodesulforhabdus</taxon>
    </lineage>
</organism>
<evidence type="ECO:0000313" key="3">
    <source>
        <dbReference type="Proteomes" id="UP000199611"/>
    </source>
</evidence>
<name>A0A1I4QKB2_9BACT</name>
<feature type="domain" description="RCK N-terminal" evidence="1">
    <location>
        <begin position="22"/>
        <end position="76"/>
    </location>
</feature>
<keyword evidence="3" id="KW-1185">Reference proteome</keyword>
<dbReference type="AlphaFoldDB" id="A0A1I4QKB2"/>
<protein>
    <recommendedName>
        <fullName evidence="1">RCK N-terminal domain-containing protein</fullName>
    </recommendedName>
</protein>
<accession>A0A1I4QKB2</accession>
<evidence type="ECO:0000313" key="2">
    <source>
        <dbReference type="EMBL" id="SFM40487.1"/>
    </source>
</evidence>
<dbReference type="STRING" id="39841.SAMN05660836_00082"/>
<dbReference type="Pfam" id="PF02254">
    <property type="entry name" value="TrkA_N"/>
    <property type="match status" value="1"/>
</dbReference>
<dbReference type="EMBL" id="FOUU01000001">
    <property type="protein sequence ID" value="SFM40487.1"/>
    <property type="molecule type" value="Genomic_DNA"/>
</dbReference>
<proteinExistence type="predicted"/>
<evidence type="ECO:0000259" key="1">
    <source>
        <dbReference type="Pfam" id="PF02254"/>
    </source>
</evidence>
<reference evidence="2 3" key="1">
    <citation type="submission" date="2016-10" db="EMBL/GenBank/DDBJ databases">
        <authorList>
            <person name="de Groot N.N."/>
        </authorList>
    </citation>
    <scope>NUCLEOTIDE SEQUENCE [LARGE SCALE GENOMIC DNA]</scope>
    <source>
        <strain evidence="2 3">DSM 9990</strain>
    </source>
</reference>
<dbReference type="OrthoDB" id="5501373at2"/>
<gene>
    <name evidence="2" type="ORF">SAMN05660836_00082</name>
</gene>
<dbReference type="Proteomes" id="UP000199611">
    <property type="component" value="Unassembled WGS sequence"/>
</dbReference>
<sequence length="239" mass="26239">MDTILRLWEQENIDSLEGASGVVLIGAGQFGRKALKRLFKKHPSLSFTVVDARKEAIDLARREKVNFTGFAGDGIDYLVENPPDEGAWIIPAVPIHLAYLWLSRVLALSGFRIGPCPVPEELSRRLPNPFHHDADCIFASNATFLCPDHCSEPDGICTYTKEPRKPDLFSLIADSIPTGWAGAVVRSFQLAPGIGGYPAKHLRLLEEWAKKLPAGRALIIATACRCHGVVHAGRILQVK</sequence>